<dbReference type="InterPro" id="IPR025495">
    <property type="entry name" value="DUF4386"/>
</dbReference>
<evidence type="ECO:0000256" key="1">
    <source>
        <dbReference type="SAM" id="Phobius"/>
    </source>
</evidence>
<organism evidence="2 3">
    <name type="scientific">Paractinoplanes tereljensis</name>
    <dbReference type="NCBI Taxonomy" id="571912"/>
    <lineage>
        <taxon>Bacteria</taxon>
        <taxon>Bacillati</taxon>
        <taxon>Actinomycetota</taxon>
        <taxon>Actinomycetes</taxon>
        <taxon>Micromonosporales</taxon>
        <taxon>Micromonosporaceae</taxon>
        <taxon>Paractinoplanes</taxon>
    </lineage>
</organism>
<feature type="transmembrane region" description="Helical" evidence="1">
    <location>
        <begin position="188"/>
        <end position="209"/>
    </location>
</feature>
<name>A0A919NHY3_9ACTN</name>
<keyword evidence="3" id="KW-1185">Reference proteome</keyword>
<feature type="transmembrane region" description="Helical" evidence="1">
    <location>
        <begin position="7"/>
        <end position="27"/>
    </location>
</feature>
<evidence type="ECO:0008006" key="4">
    <source>
        <dbReference type="Google" id="ProtNLM"/>
    </source>
</evidence>
<comment type="caution">
    <text evidence="2">The sequence shown here is derived from an EMBL/GenBank/DDBJ whole genome shotgun (WGS) entry which is preliminary data.</text>
</comment>
<dbReference type="EMBL" id="BOMY01000006">
    <property type="protein sequence ID" value="GIF18272.1"/>
    <property type="molecule type" value="Genomic_DNA"/>
</dbReference>
<keyword evidence="1" id="KW-0812">Transmembrane</keyword>
<evidence type="ECO:0000313" key="2">
    <source>
        <dbReference type="EMBL" id="GIF18272.1"/>
    </source>
</evidence>
<dbReference type="RefSeq" id="WP_203799474.1">
    <property type="nucleotide sequence ID" value="NZ_BOMY01000006.1"/>
</dbReference>
<dbReference type="AlphaFoldDB" id="A0A919NHY3"/>
<feature type="transmembrane region" description="Helical" evidence="1">
    <location>
        <begin position="47"/>
        <end position="68"/>
    </location>
</feature>
<reference evidence="2" key="1">
    <citation type="submission" date="2021-01" db="EMBL/GenBank/DDBJ databases">
        <title>Whole genome shotgun sequence of Actinoplanes tereljensis NBRC 105297.</title>
        <authorList>
            <person name="Komaki H."/>
            <person name="Tamura T."/>
        </authorList>
    </citation>
    <scope>NUCLEOTIDE SEQUENCE</scope>
    <source>
        <strain evidence="2">NBRC 105297</strain>
    </source>
</reference>
<protein>
    <recommendedName>
        <fullName evidence="4">DUF4386 domain-containing protein</fullName>
    </recommendedName>
</protein>
<keyword evidence="1" id="KW-1133">Transmembrane helix</keyword>
<dbReference type="Proteomes" id="UP000623608">
    <property type="component" value="Unassembled WGS sequence"/>
</dbReference>
<evidence type="ECO:0000313" key="3">
    <source>
        <dbReference type="Proteomes" id="UP000623608"/>
    </source>
</evidence>
<feature type="transmembrane region" description="Helical" evidence="1">
    <location>
        <begin position="123"/>
        <end position="146"/>
    </location>
</feature>
<proteinExistence type="predicted"/>
<feature type="transmembrane region" description="Helical" evidence="1">
    <location>
        <begin position="80"/>
        <end position="103"/>
    </location>
</feature>
<keyword evidence="1" id="KW-0472">Membrane</keyword>
<accession>A0A919NHY3</accession>
<dbReference type="Pfam" id="PF14329">
    <property type="entry name" value="DUF4386"/>
    <property type="match status" value="1"/>
</dbReference>
<sequence length="223" mass="23161">MNARIAGALYLLTFLTSIPTLVLYQPVRDNADFVLGAGSATSVTWGILLEVLLALACAGTAVALFPIAKRRSETAAVGFLSSRLLEAGLILLGAVSLLALLTLRRDAAGADPASLVAAGHTLLAVYDGAFLVGQSLMPVLNAAFLGSVMYQSGLVPRVIPVVGLIGAPLLLASDVAILFGLYERDAPLAALAALPIAAWELALGFYLLFKGFRPSPMASRLSR</sequence>
<gene>
    <name evidence="2" type="ORF">Ate02nite_10020</name>
</gene>
<feature type="transmembrane region" description="Helical" evidence="1">
    <location>
        <begin position="158"/>
        <end position="182"/>
    </location>
</feature>